<dbReference type="EMBL" id="SJPJ01000001">
    <property type="protein sequence ID" value="TWT85016.1"/>
    <property type="molecule type" value="Genomic_DNA"/>
</dbReference>
<keyword evidence="4" id="KW-0560">Oxidoreductase</keyword>
<keyword evidence="1" id="KW-0732">Signal</keyword>
<proteinExistence type="predicted"/>
<keyword evidence="5" id="KW-1185">Reference proteome</keyword>
<dbReference type="PROSITE" id="PS51318">
    <property type="entry name" value="TAT"/>
    <property type="match status" value="1"/>
</dbReference>
<dbReference type="GO" id="GO:0000166">
    <property type="term" value="F:nucleotide binding"/>
    <property type="evidence" value="ECO:0007669"/>
    <property type="project" value="InterPro"/>
</dbReference>
<evidence type="ECO:0000259" key="3">
    <source>
        <dbReference type="Pfam" id="PF19051"/>
    </source>
</evidence>
<dbReference type="Gene3D" id="3.40.50.720">
    <property type="entry name" value="NAD(P)-binding Rossmann-like Domain"/>
    <property type="match status" value="1"/>
</dbReference>
<feature type="domain" description="Gfo/Idh/MocA-like oxidoreductase N-terminal" evidence="2">
    <location>
        <begin position="43"/>
        <end position="165"/>
    </location>
</feature>
<dbReference type="InterPro" id="IPR000683">
    <property type="entry name" value="Gfo/Idh/MocA-like_OxRdtase_N"/>
</dbReference>
<dbReference type="Pfam" id="PF19051">
    <property type="entry name" value="GFO_IDH_MocA_C2"/>
    <property type="match status" value="1"/>
</dbReference>
<dbReference type="InterPro" id="IPR050463">
    <property type="entry name" value="Gfo/Idh/MocA_oxidrdct_glycsds"/>
</dbReference>
<dbReference type="InterPro" id="IPR036291">
    <property type="entry name" value="NAD(P)-bd_dom_sf"/>
</dbReference>
<dbReference type="SUPFAM" id="SSF51735">
    <property type="entry name" value="NAD(P)-binding Rossmann-fold domains"/>
    <property type="match status" value="1"/>
</dbReference>
<dbReference type="OrthoDB" id="9792935at2"/>
<dbReference type="Pfam" id="PF01408">
    <property type="entry name" value="GFO_IDH_MocA"/>
    <property type="match status" value="1"/>
</dbReference>
<dbReference type="PANTHER" id="PTHR43818:SF5">
    <property type="entry name" value="OXIDOREDUCTASE FAMILY PROTEIN"/>
    <property type="match status" value="1"/>
</dbReference>
<evidence type="ECO:0000313" key="4">
    <source>
        <dbReference type="EMBL" id="TWT85016.1"/>
    </source>
</evidence>
<gene>
    <name evidence="4" type="primary">ycjS_3</name>
    <name evidence="4" type="ORF">CA13_64980</name>
</gene>
<name>A0A5C5ZCW4_9BACT</name>
<evidence type="ECO:0000313" key="5">
    <source>
        <dbReference type="Proteomes" id="UP000315010"/>
    </source>
</evidence>
<dbReference type="InterPro" id="IPR043906">
    <property type="entry name" value="Gfo/Idh/MocA_OxRdtase_bact_C"/>
</dbReference>
<dbReference type="Gene3D" id="3.30.360.10">
    <property type="entry name" value="Dihydrodipicolinate Reductase, domain 2"/>
    <property type="match status" value="1"/>
</dbReference>
<evidence type="ECO:0000259" key="2">
    <source>
        <dbReference type="Pfam" id="PF01408"/>
    </source>
</evidence>
<dbReference type="InterPro" id="IPR006311">
    <property type="entry name" value="TAT_signal"/>
</dbReference>
<dbReference type="PANTHER" id="PTHR43818">
    <property type="entry name" value="BCDNA.GH03377"/>
    <property type="match status" value="1"/>
</dbReference>
<dbReference type="AlphaFoldDB" id="A0A5C5ZCW4"/>
<dbReference type="RefSeq" id="WP_146402991.1">
    <property type="nucleotide sequence ID" value="NZ_SJPJ01000001.1"/>
</dbReference>
<feature type="domain" description="Gfo/Idh/MocA-like oxidoreductase bacterial type C-terminal" evidence="3">
    <location>
        <begin position="204"/>
        <end position="425"/>
    </location>
</feature>
<comment type="caution">
    <text evidence="4">The sequence shown here is derived from an EMBL/GenBank/DDBJ whole genome shotgun (WGS) entry which is preliminary data.</text>
</comment>
<dbReference type="GO" id="GO:0016491">
    <property type="term" value="F:oxidoreductase activity"/>
    <property type="evidence" value="ECO:0007669"/>
    <property type="project" value="UniProtKB-KW"/>
</dbReference>
<feature type="signal peptide" evidence="1">
    <location>
        <begin position="1"/>
        <end position="29"/>
    </location>
</feature>
<protein>
    <submittedName>
        <fullName evidence="4">Putative oxidoreductase YcjS</fullName>
        <ecNumber evidence="4">1.-.-.-</ecNumber>
    </submittedName>
</protein>
<dbReference type="SUPFAM" id="SSF55347">
    <property type="entry name" value="Glyceraldehyde-3-phosphate dehydrogenase-like, C-terminal domain"/>
    <property type="match status" value="1"/>
</dbReference>
<dbReference type="Proteomes" id="UP000315010">
    <property type="component" value="Unassembled WGS sequence"/>
</dbReference>
<dbReference type="EC" id="1.-.-.-" evidence="4"/>
<reference evidence="4 5" key="1">
    <citation type="submission" date="2019-02" db="EMBL/GenBank/DDBJ databases">
        <title>Deep-cultivation of Planctomycetes and their phenomic and genomic characterization uncovers novel biology.</title>
        <authorList>
            <person name="Wiegand S."/>
            <person name="Jogler M."/>
            <person name="Boedeker C."/>
            <person name="Pinto D."/>
            <person name="Vollmers J."/>
            <person name="Rivas-Marin E."/>
            <person name="Kohn T."/>
            <person name="Peeters S.H."/>
            <person name="Heuer A."/>
            <person name="Rast P."/>
            <person name="Oberbeckmann S."/>
            <person name="Bunk B."/>
            <person name="Jeske O."/>
            <person name="Meyerdierks A."/>
            <person name="Storesund J.E."/>
            <person name="Kallscheuer N."/>
            <person name="Luecker S."/>
            <person name="Lage O.M."/>
            <person name="Pohl T."/>
            <person name="Merkel B.J."/>
            <person name="Hornburger P."/>
            <person name="Mueller R.-W."/>
            <person name="Bruemmer F."/>
            <person name="Labrenz M."/>
            <person name="Spormann A.M."/>
            <person name="Op Den Camp H."/>
            <person name="Overmann J."/>
            <person name="Amann R."/>
            <person name="Jetten M.S.M."/>
            <person name="Mascher T."/>
            <person name="Medema M.H."/>
            <person name="Devos D.P."/>
            <person name="Kaster A.-K."/>
            <person name="Ovreas L."/>
            <person name="Rohde M."/>
            <person name="Galperin M.Y."/>
            <person name="Jogler C."/>
        </authorList>
    </citation>
    <scope>NUCLEOTIDE SEQUENCE [LARGE SCALE GENOMIC DNA]</scope>
    <source>
        <strain evidence="4 5">CA13</strain>
    </source>
</reference>
<sequence length="427" mass="47319" precursor="true">MTKRNRREFLKRTGLAVTASAAAPMIVPASVLGADAPSNKTTMGFIGVGSQGHNLNLKMFLEQGDCRAIAVCDVKPDARERARNTVNQTYGNQDCDVTDDFREILDRKDIDAVCISTPDHWHAPMSIMALEAGKDVISEKPTVTIQEGRALVDTVKKTGRVFTVGLEDRSLPRYHKLAEVVRNGGIGKLHTIHVGLPYKGKVWEKLPESPVPEGMNYPLWLGPAPYAPYCTNRTQTQCWRQIEDYAAGVLTDWGMHLCDTAQVANFSENSSPVKVEGTGIIPENAMNSVPNKFELTYTFANGVVMHVKSTNPSIKFEGSDGWCGNNAWNSALMASDKSLFNAQYEDNKLWECPPREQRNFLDCVRSGAKPNYDAEALHRLSTTLLTGTIAMKLGRPLQWDPEKEEFVNDAKANALRSRPVSTEWMNA</sequence>
<organism evidence="4 5">
    <name type="scientific">Novipirellula herctigrandis</name>
    <dbReference type="NCBI Taxonomy" id="2527986"/>
    <lineage>
        <taxon>Bacteria</taxon>
        <taxon>Pseudomonadati</taxon>
        <taxon>Planctomycetota</taxon>
        <taxon>Planctomycetia</taxon>
        <taxon>Pirellulales</taxon>
        <taxon>Pirellulaceae</taxon>
        <taxon>Novipirellula</taxon>
    </lineage>
</organism>
<feature type="chain" id="PRO_5022907873" evidence="1">
    <location>
        <begin position="30"/>
        <end position="427"/>
    </location>
</feature>
<evidence type="ECO:0000256" key="1">
    <source>
        <dbReference type="SAM" id="SignalP"/>
    </source>
</evidence>
<accession>A0A5C5ZCW4</accession>